<evidence type="ECO:0000256" key="1">
    <source>
        <dbReference type="ARBA" id="ARBA00004613"/>
    </source>
</evidence>
<evidence type="ECO:0000256" key="3">
    <source>
        <dbReference type="ARBA" id="ARBA00022525"/>
    </source>
</evidence>
<dbReference type="InterPro" id="IPR011042">
    <property type="entry name" value="6-blade_b-propeller_TolB-like"/>
</dbReference>
<comment type="subcellular location">
    <subcellularLocation>
        <location evidence="1">Secreted</location>
    </subcellularLocation>
</comment>
<dbReference type="OMA" id="CFINVQN"/>
<dbReference type="EMBL" id="CP009806">
    <property type="protein sequence ID" value="ATZ47230.1"/>
    <property type="molecule type" value="Genomic_DNA"/>
</dbReference>
<dbReference type="RefSeq" id="XP_001552775.1">
    <property type="nucleotide sequence ID" value="XM_001552725.2"/>
</dbReference>
<proteinExistence type="inferred from homology"/>
<dbReference type="VEuPathDB" id="FungiDB:Bcin02g05300"/>
<protein>
    <recommendedName>
        <fullName evidence="6">Major royal jelly protein</fullName>
    </recommendedName>
</protein>
<accession>A0A384J9R8</accession>
<dbReference type="SUPFAM" id="SSF101898">
    <property type="entry name" value="NHL repeat"/>
    <property type="match status" value="1"/>
</dbReference>
<organism evidence="4 5">
    <name type="scientific">Botryotinia fuckeliana (strain B05.10)</name>
    <name type="common">Noble rot fungus</name>
    <name type="synonym">Botrytis cinerea</name>
    <dbReference type="NCBI Taxonomy" id="332648"/>
    <lineage>
        <taxon>Eukaryota</taxon>
        <taxon>Fungi</taxon>
        <taxon>Dikarya</taxon>
        <taxon>Ascomycota</taxon>
        <taxon>Pezizomycotina</taxon>
        <taxon>Leotiomycetes</taxon>
        <taxon>Helotiales</taxon>
        <taxon>Sclerotiniaceae</taxon>
        <taxon>Botrytis</taxon>
    </lineage>
</organism>
<dbReference type="InterPro" id="IPR017996">
    <property type="entry name" value="MRJP/yellow-related"/>
</dbReference>
<dbReference type="PANTHER" id="PTHR10009">
    <property type="entry name" value="PROTEIN YELLOW-RELATED"/>
    <property type="match status" value="1"/>
</dbReference>
<dbReference type="Pfam" id="PF03022">
    <property type="entry name" value="MRJP"/>
    <property type="match status" value="1"/>
</dbReference>
<dbReference type="GO" id="GO:0005576">
    <property type="term" value="C:extracellular region"/>
    <property type="evidence" value="ECO:0007669"/>
    <property type="project" value="UniProtKB-SubCell"/>
</dbReference>
<dbReference type="GeneID" id="5433300"/>
<gene>
    <name evidence="4" type="ORF">BCIN_02g05300</name>
</gene>
<evidence type="ECO:0000313" key="4">
    <source>
        <dbReference type="EMBL" id="ATZ47230.1"/>
    </source>
</evidence>
<reference evidence="4 5" key="2">
    <citation type="journal article" date="2012" name="Eukaryot. Cell">
        <title>Genome update of Botrytis cinerea strains B05.10 and T4.</title>
        <authorList>
            <person name="Staats M."/>
            <person name="van Kan J.A."/>
        </authorList>
    </citation>
    <scope>NUCLEOTIDE SEQUENCE [LARGE SCALE GENOMIC DNA]</scope>
    <source>
        <strain evidence="4 5">B05.10</strain>
    </source>
</reference>
<reference evidence="4 5" key="1">
    <citation type="journal article" date="2011" name="PLoS Genet.">
        <title>Genomic analysis of the necrotrophic fungal pathogens Sclerotinia sclerotiorum and Botrytis cinerea.</title>
        <authorList>
            <person name="Amselem J."/>
            <person name="Cuomo C.A."/>
            <person name="van Kan J.A."/>
            <person name="Viaud M."/>
            <person name="Benito E.P."/>
            <person name="Couloux A."/>
            <person name="Coutinho P.M."/>
            <person name="de Vries R.P."/>
            <person name="Dyer P.S."/>
            <person name="Fillinger S."/>
            <person name="Fournier E."/>
            <person name="Gout L."/>
            <person name="Hahn M."/>
            <person name="Kohn L."/>
            <person name="Lapalu N."/>
            <person name="Plummer K.M."/>
            <person name="Pradier J.M."/>
            <person name="Quevillon E."/>
            <person name="Sharon A."/>
            <person name="Simon A."/>
            <person name="ten Have A."/>
            <person name="Tudzynski B."/>
            <person name="Tudzynski P."/>
            <person name="Wincker P."/>
            <person name="Andrew M."/>
            <person name="Anthouard V."/>
            <person name="Beever R.E."/>
            <person name="Beffa R."/>
            <person name="Benoit I."/>
            <person name="Bouzid O."/>
            <person name="Brault B."/>
            <person name="Chen Z."/>
            <person name="Choquer M."/>
            <person name="Collemare J."/>
            <person name="Cotton P."/>
            <person name="Danchin E.G."/>
            <person name="Da Silva C."/>
            <person name="Gautier A."/>
            <person name="Giraud C."/>
            <person name="Giraud T."/>
            <person name="Gonzalez C."/>
            <person name="Grossetete S."/>
            <person name="Guldener U."/>
            <person name="Henrissat B."/>
            <person name="Howlett B.J."/>
            <person name="Kodira C."/>
            <person name="Kretschmer M."/>
            <person name="Lappartient A."/>
            <person name="Leroch M."/>
            <person name="Levis C."/>
            <person name="Mauceli E."/>
            <person name="Neuveglise C."/>
            <person name="Oeser B."/>
            <person name="Pearson M."/>
            <person name="Poulain J."/>
            <person name="Poussereau N."/>
            <person name="Quesneville H."/>
            <person name="Rascle C."/>
            <person name="Schumacher J."/>
            <person name="Segurens B."/>
            <person name="Sexton A."/>
            <person name="Silva E."/>
            <person name="Sirven C."/>
            <person name="Soanes D.M."/>
            <person name="Talbot N.J."/>
            <person name="Templeton M."/>
            <person name="Yandava C."/>
            <person name="Yarden O."/>
            <person name="Zeng Q."/>
            <person name="Rollins J.A."/>
            <person name="Lebrun M.H."/>
            <person name="Dickman M."/>
        </authorList>
    </citation>
    <scope>NUCLEOTIDE SEQUENCE [LARGE SCALE GENOMIC DNA]</scope>
    <source>
        <strain evidence="4 5">B05.10</strain>
    </source>
</reference>
<dbReference type="KEGG" id="bfu:BCIN_02g05300"/>
<dbReference type="Gene3D" id="2.120.10.30">
    <property type="entry name" value="TolB, C-terminal domain"/>
    <property type="match status" value="1"/>
</dbReference>
<evidence type="ECO:0000256" key="2">
    <source>
        <dbReference type="ARBA" id="ARBA00009127"/>
    </source>
</evidence>
<name>A0A384J9R8_BOTFB</name>
<comment type="similarity">
    <text evidence="2">Belongs to the major royal jelly protein family.</text>
</comment>
<dbReference type="PANTHER" id="PTHR10009:SF17">
    <property type="entry name" value="MAJOR ROYAL JELLY PROTEIN"/>
    <property type="match status" value="1"/>
</dbReference>
<dbReference type="OrthoDB" id="7776143at2759"/>
<evidence type="ECO:0008006" key="6">
    <source>
        <dbReference type="Google" id="ProtNLM"/>
    </source>
</evidence>
<dbReference type="Proteomes" id="UP000001798">
    <property type="component" value="Chromosome 2"/>
</dbReference>
<reference evidence="4 5" key="3">
    <citation type="journal article" date="2017" name="Mol. Plant Pathol.">
        <title>A gapless genome sequence of the fungus Botrytis cinerea.</title>
        <authorList>
            <person name="Van Kan J.A."/>
            <person name="Stassen J.H."/>
            <person name="Mosbach A."/>
            <person name="Van Der Lee T.A."/>
            <person name="Faino L."/>
            <person name="Farmer A.D."/>
            <person name="Papasotiriou D.G."/>
            <person name="Zhou S."/>
            <person name="Seidl M.F."/>
            <person name="Cottam E."/>
            <person name="Edel D."/>
            <person name="Hahn M."/>
            <person name="Schwartz D.C."/>
            <person name="Dietrich R.A."/>
            <person name="Widdison S."/>
            <person name="Scalliet G."/>
        </authorList>
    </citation>
    <scope>NUCLEOTIDE SEQUENCE [LARGE SCALE GENOMIC DNA]</scope>
    <source>
        <strain evidence="4 5">B05.10</strain>
    </source>
</reference>
<keyword evidence="3" id="KW-0964">Secreted</keyword>
<dbReference type="AlphaFoldDB" id="A0A384J9R8"/>
<keyword evidence="5" id="KW-1185">Reference proteome</keyword>
<evidence type="ECO:0000313" key="5">
    <source>
        <dbReference type="Proteomes" id="UP000001798"/>
    </source>
</evidence>
<sequence>MLLLLAAFAATATAQTFNGTCPIPLSQQRTNLTTIGQCSADLDVIGPGLEAVHEYVRAPTGLGLDPEGNIFFTYARNMEPQNWTLTKATGFNSEAPWPSAEWQNCAAGQNASECFVNVQNVVLDAENTFWVIDSGVPNGASHPTTYGAKIMAFNYTTGELIRNYIYPPELYYAKIQLNDIKVNNTLGTAGYAFVTEDSAYGSITTIDLDTGATVRHLFNSTFTTPDPNFISMYNGEVIRNWAGTTSSNLNSGTNGIALTGGNVYWGVKASNHWYYASQEAFISNLTDAEIEAVVQNPGNFPSEQAGFTADDRGRVYICASAQNAILYADTLQSEVTDEVNGTPAGGEGMVAAANYNLKTLVRGGQVQAADTMAILDGWLYFTTNQQGLAPGRQYKNIDKRRGPFRSYRTWIGRGPAV</sequence>